<proteinExistence type="predicted"/>
<protein>
    <submittedName>
        <fullName evidence="1">Uncharacterized protein</fullName>
    </submittedName>
</protein>
<reference evidence="1 2" key="1">
    <citation type="submission" date="2019-04" db="EMBL/GenBank/DDBJ databases">
        <authorList>
            <consortium name="DOE Joint Genome Institute"/>
            <person name="Mondo S."/>
            <person name="Kjaerbolling I."/>
            <person name="Vesth T."/>
            <person name="Frisvad J.C."/>
            <person name="Nybo J.L."/>
            <person name="Theobald S."/>
            <person name="Kildgaard S."/>
            <person name="Isbrandt T."/>
            <person name="Kuo A."/>
            <person name="Sato A."/>
            <person name="Lyhne E.K."/>
            <person name="Kogle M.E."/>
            <person name="Wiebenga A."/>
            <person name="Kun R.S."/>
            <person name="Lubbers R.J."/>
            <person name="Makela M.R."/>
            <person name="Barry K."/>
            <person name="Chovatia M."/>
            <person name="Clum A."/>
            <person name="Daum C."/>
            <person name="Haridas S."/>
            <person name="He G."/>
            <person name="LaButti K."/>
            <person name="Lipzen A."/>
            <person name="Riley R."/>
            <person name="Salamov A."/>
            <person name="Simmons B.A."/>
            <person name="Magnuson J.K."/>
            <person name="Henrissat B."/>
            <person name="Mortensen U.H."/>
            <person name="Larsen T.O."/>
            <person name="Devries R.P."/>
            <person name="Grigoriev I.V."/>
            <person name="Machida M."/>
            <person name="Baker S.E."/>
            <person name="Andersen M.R."/>
            <person name="Cantor M.N."/>
            <person name="Hua S.X."/>
        </authorList>
    </citation>
    <scope>NUCLEOTIDE SEQUENCE [LARGE SCALE GENOMIC DNA]</scope>
    <source>
        <strain evidence="1 2">CBS 119388</strain>
    </source>
</reference>
<organism evidence="1 2">
    <name type="scientific">Aspergillus pseudonomiae</name>
    <dbReference type="NCBI Taxonomy" id="1506151"/>
    <lineage>
        <taxon>Eukaryota</taxon>
        <taxon>Fungi</taxon>
        <taxon>Dikarya</taxon>
        <taxon>Ascomycota</taxon>
        <taxon>Pezizomycotina</taxon>
        <taxon>Eurotiomycetes</taxon>
        <taxon>Eurotiomycetidae</taxon>
        <taxon>Eurotiales</taxon>
        <taxon>Aspergillaceae</taxon>
        <taxon>Aspergillus</taxon>
        <taxon>Aspergillus subgen. Circumdati</taxon>
    </lineage>
</organism>
<gene>
    <name evidence="1" type="ORF">BDV37DRAFT_219541</name>
</gene>
<keyword evidence="2" id="KW-1185">Reference proteome</keyword>
<dbReference type="EMBL" id="ML736825">
    <property type="protein sequence ID" value="KAE8399849.1"/>
    <property type="molecule type" value="Genomic_DNA"/>
</dbReference>
<evidence type="ECO:0000313" key="2">
    <source>
        <dbReference type="Proteomes" id="UP000325579"/>
    </source>
</evidence>
<sequence length="153" mass="17082">MSSALTTSCHYCHALGYKVHSPLLSTRRIIQLHPSVRKEQQLCERKRRRQTPSPSAQINAEVQRSLIFRSPARLHLAVLPKLGHCCAINLYSLQRSTQGGSRILEWLHSPGVESSPSPASIAVDGFNFHAVSMLSGPSHQHEEHRMVLTNPFS</sequence>
<evidence type="ECO:0000313" key="1">
    <source>
        <dbReference type="EMBL" id="KAE8399849.1"/>
    </source>
</evidence>
<dbReference type="RefSeq" id="XP_031937168.1">
    <property type="nucleotide sequence ID" value="XM_032080134.1"/>
</dbReference>
<accession>A0A5N7D0V4</accession>
<dbReference type="GeneID" id="43664825"/>
<dbReference type="Proteomes" id="UP000325579">
    <property type="component" value="Unassembled WGS sequence"/>
</dbReference>
<dbReference type="AlphaFoldDB" id="A0A5N7D0V4"/>
<name>A0A5N7D0V4_9EURO</name>